<dbReference type="InterPro" id="IPR052243">
    <property type="entry name" value="Mito_inner_membrane_organizer"/>
</dbReference>
<feature type="domain" description="J" evidence="4">
    <location>
        <begin position="16"/>
        <end position="84"/>
    </location>
</feature>
<proteinExistence type="predicted"/>
<dbReference type="GO" id="GO:0016020">
    <property type="term" value="C:membrane"/>
    <property type="evidence" value="ECO:0007669"/>
    <property type="project" value="UniProtKB-SubCell"/>
</dbReference>
<evidence type="ECO:0000256" key="3">
    <source>
        <dbReference type="ARBA" id="ARBA00023186"/>
    </source>
</evidence>
<dbReference type="Pfam" id="PF11875">
    <property type="entry name" value="DnaJ-like_C11_C"/>
    <property type="match status" value="1"/>
</dbReference>
<evidence type="ECO:0000259" key="4">
    <source>
        <dbReference type="PROSITE" id="PS50076"/>
    </source>
</evidence>
<dbReference type="GO" id="GO:0005739">
    <property type="term" value="C:mitochondrion"/>
    <property type="evidence" value="ECO:0007669"/>
    <property type="project" value="GOC"/>
</dbReference>
<keyword evidence="2" id="KW-0472">Membrane</keyword>
<dbReference type="PANTHER" id="PTHR44157:SF1">
    <property type="entry name" value="DNAJ HOMOLOG SUBFAMILY C MEMBER 11"/>
    <property type="match status" value="1"/>
</dbReference>
<reference evidence="5" key="1">
    <citation type="submission" date="2018-07" db="EMBL/GenBank/DDBJ databases">
        <authorList>
            <person name="Quirk P.G."/>
            <person name="Krulwich T.A."/>
        </authorList>
    </citation>
    <scope>NUCLEOTIDE SEQUENCE</scope>
</reference>
<comment type="subcellular location">
    <subcellularLocation>
        <location evidence="1">Membrane</location>
    </subcellularLocation>
</comment>
<accession>A0A336MG36</accession>
<name>A0A336MG36_CULSO</name>
<dbReference type="SUPFAM" id="SSF46565">
    <property type="entry name" value="Chaperone J-domain"/>
    <property type="match status" value="1"/>
</dbReference>
<dbReference type="CDD" id="cd06257">
    <property type="entry name" value="DnaJ"/>
    <property type="match status" value="1"/>
</dbReference>
<evidence type="ECO:0000256" key="2">
    <source>
        <dbReference type="ARBA" id="ARBA00023136"/>
    </source>
</evidence>
<dbReference type="PRINTS" id="PR00625">
    <property type="entry name" value="JDOMAIN"/>
</dbReference>
<dbReference type="EMBL" id="UFQT01001098">
    <property type="protein sequence ID" value="SSX28900.1"/>
    <property type="molecule type" value="Genomic_DNA"/>
</dbReference>
<dbReference type="Pfam" id="PF22774">
    <property type="entry name" value="DNAJC11_beta-barrel"/>
    <property type="match status" value="1"/>
</dbReference>
<gene>
    <name evidence="5" type="primary">CSON000618</name>
</gene>
<organism evidence="5">
    <name type="scientific">Culicoides sonorensis</name>
    <name type="common">Biting midge</name>
    <dbReference type="NCBI Taxonomy" id="179676"/>
    <lineage>
        <taxon>Eukaryota</taxon>
        <taxon>Metazoa</taxon>
        <taxon>Ecdysozoa</taxon>
        <taxon>Arthropoda</taxon>
        <taxon>Hexapoda</taxon>
        <taxon>Insecta</taxon>
        <taxon>Pterygota</taxon>
        <taxon>Neoptera</taxon>
        <taxon>Endopterygota</taxon>
        <taxon>Diptera</taxon>
        <taxon>Nematocera</taxon>
        <taxon>Chironomoidea</taxon>
        <taxon>Ceratopogonidae</taxon>
        <taxon>Ceratopogoninae</taxon>
        <taxon>Culicoides</taxon>
        <taxon>Monoculicoides</taxon>
    </lineage>
</organism>
<dbReference type="GO" id="GO:0042407">
    <property type="term" value="P:cristae formation"/>
    <property type="evidence" value="ECO:0007669"/>
    <property type="project" value="TreeGrafter"/>
</dbReference>
<dbReference type="AlphaFoldDB" id="A0A336MG36"/>
<dbReference type="InterPro" id="IPR024586">
    <property type="entry name" value="DnaJ-like_C11_C"/>
</dbReference>
<sequence length="562" mass="63215">MSDDEQELEDLHSFDDYYGTLNVSREATTEEINSAYRSLSRQFHPDKHQKAEDKTSAEALFNRIKRAYEVLSDPHSRAIYDNLGHKGLETEGWEIVQRQKTPAELREEYERLKREREERRLQQKTNPRGSIIVHVNATDIFSKYENEFDESPFPTIEVSGMSMSQSIEAPLTTRDTAVLSGTLNLSNGVGSGAFVISGRRLVDKGWLSMEFGAGNGPSLGFKGSRNLSQRVFCNGGITMHVRSGGLILPGFVGTMAVQLDKHTVGYLTYNAGVQSSMATVVEQNTERYHWNTTLLLGVPHCYASLSYTHKFTEYEAKLRTSVKIGTFGFMTEYGAEKKISKYSSIVAAVMLGVPSGVTLKLKLIRSSQTYIFPIHLSEEVIPAAVFYATVTPLIAWFVIKKTIIDPMNEEQKQRNIEKVKETNKIRIAEKRKEAESAVSLMSATYDRIVNDEEKKKGLLIVTAIYGNSLKVGDGLPEFNSWNDESEVIDVKIALQCLVKDSRLVLHKSSKCDLPGFYDPCLGEEKSLRIDYKYKDNLYSITIGDKDDIRLPKFGLSSIPNTR</sequence>
<dbReference type="InterPro" id="IPR018253">
    <property type="entry name" value="DnaJ_domain_CS"/>
</dbReference>
<dbReference type="Gene3D" id="1.10.287.110">
    <property type="entry name" value="DnaJ domain"/>
    <property type="match status" value="1"/>
</dbReference>
<evidence type="ECO:0000256" key="1">
    <source>
        <dbReference type="ARBA" id="ARBA00004370"/>
    </source>
</evidence>
<dbReference type="PROSITE" id="PS50076">
    <property type="entry name" value="DNAJ_2"/>
    <property type="match status" value="1"/>
</dbReference>
<dbReference type="Pfam" id="PF00226">
    <property type="entry name" value="DnaJ"/>
    <property type="match status" value="1"/>
</dbReference>
<dbReference type="SMART" id="SM00271">
    <property type="entry name" value="DnaJ"/>
    <property type="match status" value="1"/>
</dbReference>
<dbReference type="PROSITE" id="PS00636">
    <property type="entry name" value="DNAJ_1"/>
    <property type="match status" value="1"/>
</dbReference>
<dbReference type="PANTHER" id="PTHR44157">
    <property type="entry name" value="DNAJ HOMOLOG SUBFAMILY C MEMBER 11"/>
    <property type="match status" value="1"/>
</dbReference>
<dbReference type="VEuPathDB" id="VectorBase:CSON000618"/>
<evidence type="ECO:0000313" key="5">
    <source>
        <dbReference type="EMBL" id="SSX28900.1"/>
    </source>
</evidence>
<dbReference type="InterPro" id="IPR055225">
    <property type="entry name" value="DNAJC11-like_beta-barrel"/>
</dbReference>
<dbReference type="InterPro" id="IPR001623">
    <property type="entry name" value="DnaJ_domain"/>
</dbReference>
<dbReference type="InterPro" id="IPR036869">
    <property type="entry name" value="J_dom_sf"/>
</dbReference>
<dbReference type="OMA" id="QLDKHTM"/>
<keyword evidence="3" id="KW-0143">Chaperone</keyword>
<protein>
    <submittedName>
        <fullName evidence="5">CSON000618 protein</fullName>
    </submittedName>
</protein>